<keyword evidence="11" id="KW-0274">FAD</keyword>
<name>A0A0A2C119_PROMR</name>
<reference evidence="19" key="1">
    <citation type="journal article" date="2014" name="Sci. Data">
        <title>Genomes of diverse isolates of the marine cyanobacterium Prochlorococcus.</title>
        <authorList>
            <person name="Biller S."/>
            <person name="Berube P."/>
            <person name="Thompson J."/>
            <person name="Kelly L."/>
            <person name="Roggensack S."/>
            <person name="Awad L."/>
            <person name="Roache-Johnson K."/>
            <person name="Ding H."/>
            <person name="Giovannoni S.J."/>
            <person name="Moore L.R."/>
            <person name="Chisholm S.W."/>
        </authorList>
    </citation>
    <scope>NUCLEOTIDE SEQUENCE [LARGE SCALE GENOMIC DNA]</scope>
    <source>
        <strain evidence="19">PAC1</strain>
    </source>
</reference>
<evidence type="ECO:0000256" key="6">
    <source>
        <dbReference type="ARBA" id="ARBA00004900"/>
    </source>
</evidence>
<dbReference type="Pfam" id="PF01593">
    <property type="entry name" value="Amino_oxidase"/>
    <property type="match status" value="1"/>
</dbReference>
<evidence type="ECO:0000256" key="5">
    <source>
        <dbReference type="ARBA" id="ARBA00004170"/>
    </source>
</evidence>
<dbReference type="NCBIfam" id="TIGR02730">
    <property type="entry name" value="carot_isom"/>
    <property type="match status" value="1"/>
</dbReference>
<dbReference type="InterPro" id="IPR014101">
    <property type="entry name" value="CrtISO"/>
</dbReference>
<comment type="catalytic activity">
    <reaction evidence="1">
        <text>7,7',9,9'-tetra-cis-lycopene = all-trans-lycopene</text>
        <dbReference type="Rhea" id="RHEA:30971"/>
        <dbReference type="ChEBI" id="CHEBI:15948"/>
        <dbReference type="ChEBI" id="CHEBI:62466"/>
        <dbReference type="EC" id="5.2.1.13"/>
    </reaction>
</comment>
<dbReference type="PANTHER" id="PTHR46313">
    <property type="match status" value="1"/>
</dbReference>
<dbReference type="PANTHER" id="PTHR46313:SF3">
    <property type="entry name" value="PROLYCOPENE ISOMERASE, CHLOROPLASTIC"/>
    <property type="match status" value="1"/>
</dbReference>
<comment type="cofactor">
    <cofactor evidence="3">
        <name>NADP(+)</name>
        <dbReference type="ChEBI" id="CHEBI:58349"/>
    </cofactor>
</comment>
<dbReference type="InterPro" id="IPR036188">
    <property type="entry name" value="FAD/NAD-bd_sf"/>
</dbReference>
<feature type="domain" description="Amine oxidase" evidence="17">
    <location>
        <begin position="23"/>
        <end position="505"/>
    </location>
</feature>
<evidence type="ECO:0000259" key="17">
    <source>
        <dbReference type="Pfam" id="PF01593"/>
    </source>
</evidence>
<evidence type="ECO:0000256" key="3">
    <source>
        <dbReference type="ARBA" id="ARBA00001937"/>
    </source>
</evidence>
<dbReference type="Proteomes" id="UP000030392">
    <property type="component" value="Unassembled WGS sequence"/>
</dbReference>
<organism evidence="18 19">
    <name type="scientific">Prochlorococcus marinus str. PAC1</name>
    <dbReference type="NCBI Taxonomy" id="59924"/>
    <lineage>
        <taxon>Bacteria</taxon>
        <taxon>Bacillati</taxon>
        <taxon>Cyanobacteriota</taxon>
        <taxon>Cyanophyceae</taxon>
        <taxon>Synechococcales</taxon>
        <taxon>Prochlorococcaceae</taxon>
        <taxon>Prochlorococcus</taxon>
    </lineage>
</organism>
<accession>A0A0A2C119</accession>
<dbReference type="GO" id="GO:0016117">
    <property type="term" value="P:carotenoid biosynthetic process"/>
    <property type="evidence" value="ECO:0007669"/>
    <property type="project" value="UniProtKB-KW"/>
</dbReference>
<gene>
    <name evidence="18" type="ORF">EV03_1472</name>
</gene>
<evidence type="ECO:0000256" key="12">
    <source>
        <dbReference type="ARBA" id="ARBA00022857"/>
    </source>
</evidence>
<dbReference type="SUPFAM" id="SSF51905">
    <property type="entry name" value="FAD/NAD(P)-binding domain"/>
    <property type="match status" value="1"/>
</dbReference>
<evidence type="ECO:0000256" key="13">
    <source>
        <dbReference type="ARBA" id="ARBA00022946"/>
    </source>
</evidence>
<dbReference type="GO" id="GO:0016020">
    <property type="term" value="C:membrane"/>
    <property type="evidence" value="ECO:0007669"/>
    <property type="project" value="UniProtKB-SubCell"/>
</dbReference>
<evidence type="ECO:0000256" key="10">
    <source>
        <dbReference type="ARBA" id="ARBA00022746"/>
    </source>
</evidence>
<dbReference type="GO" id="GO:0016491">
    <property type="term" value="F:oxidoreductase activity"/>
    <property type="evidence" value="ECO:0007669"/>
    <property type="project" value="InterPro"/>
</dbReference>
<dbReference type="EC" id="5.2.1.13" evidence="8"/>
<comment type="pathway">
    <text evidence="6">Carotenoid biosynthesis; lycopene biosynthesis.</text>
</comment>
<dbReference type="Gene3D" id="3.50.50.60">
    <property type="entry name" value="FAD/NAD(P)-binding domain"/>
    <property type="match status" value="2"/>
</dbReference>
<evidence type="ECO:0000313" key="18">
    <source>
        <dbReference type="EMBL" id="KGG20008.1"/>
    </source>
</evidence>
<dbReference type="AlphaFoldDB" id="A0A0A2C119"/>
<keyword evidence="12" id="KW-0521">NADP</keyword>
<comment type="similarity">
    <text evidence="7">Belongs to the carotenoid/retinoid oxidoreductase family. CrtISO subfamily.</text>
</comment>
<keyword evidence="13" id="KW-0809">Transit peptide</keyword>
<evidence type="ECO:0000256" key="16">
    <source>
        <dbReference type="ARBA" id="ARBA00023235"/>
    </source>
</evidence>
<dbReference type="InterPro" id="IPR002937">
    <property type="entry name" value="Amino_oxidase"/>
</dbReference>
<comment type="cofactor">
    <cofactor evidence="4">
        <name>FAD</name>
        <dbReference type="ChEBI" id="CHEBI:57692"/>
    </cofactor>
</comment>
<evidence type="ECO:0000313" key="19">
    <source>
        <dbReference type="Proteomes" id="UP000030392"/>
    </source>
</evidence>
<evidence type="ECO:0000256" key="7">
    <source>
        <dbReference type="ARBA" id="ARBA00005855"/>
    </source>
</evidence>
<comment type="subcellular location">
    <subcellularLocation>
        <location evidence="5">Membrane</location>
        <topology evidence="5">Peripheral membrane protein</topology>
    </subcellularLocation>
</comment>
<protein>
    <recommendedName>
        <fullName evidence="8">prolycopene isomerase</fullName>
        <ecNumber evidence="8">5.2.1.13</ecNumber>
    </recommendedName>
</protein>
<evidence type="ECO:0000256" key="8">
    <source>
        <dbReference type="ARBA" id="ARBA00012419"/>
    </source>
</evidence>
<dbReference type="EMBL" id="JNAX01000014">
    <property type="protein sequence ID" value="KGG20008.1"/>
    <property type="molecule type" value="Genomic_DNA"/>
</dbReference>
<keyword evidence="16 18" id="KW-0413">Isomerase</keyword>
<proteinExistence type="inferred from homology"/>
<keyword evidence="10" id="KW-0125">Carotenoid biosynthesis</keyword>
<comment type="caution">
    <text evidence="18">The sequence shown here is derived from an EMBL/GenBank/DDBJ whole genome shotgun (WGS) entry which is preliminary data.</text>
</comment>
<evidence type="ECO:0000256" key="4">
    <source>
        <dbReference type="ARBA" id="ARBA00001974"/>
    </source>
</evidence>
<dbReference type="GO" id="GO:0046608">
    <property type="term" value="F:carotenoid isomerase activity"/>
    <property type="evidence" value="ECO:0007669"/>
    <property type="project" value="InterPro"/>
</dbReference>
<keyword evidence="9" id="KW-0285">Flavoprotein</keyword>
<comment type="cofactor">
    <cofactor evidence="2">
        <name>NAD(+)</name>
        <dbReference type="ChEBI" id="CHEBI:57540"/>
    </cofactor>
</comment>
<dbReference type="InterPro" id="IPR045892">
    <property type="entry name" value="CrtISO-like"/>
</dbReference>
<keyword evidence="15" id="KW-0472">Membrane</keyword>
<evidence type="ECO:0000256" key="14">
    <source>
        <dbReference type="ARBA" id="ARBA00023027"/>
    </source>
</evidence>
<evidence type="ECO:0000256" key="1">
    <source>
        <dbReference type="ARBA" id="ARBA00000004"/>
    </source>
</evidence>
<evidence type="ECO:0000256" key="15">
    <source>
        <dbReference type="ARBA" id="ARBA00023136"/>
    </source>
</evidence>
<evidence type="ECO:0000256" key="11">
    <source>
        <dbReference type="ARBA" id="ARBA00022827"/>
    </source>
</evidence>
<evidence type="ECO:0000256" key="9">
    <source>
        <dbReference type="ARBA" id="ARBA00022630"/>
    </source>
</evidence>
<keyword evidence="14" id="KW-0520">NAD</keyword>
<evidence type="ECO:0000256" key="2">
    <source>
        <dbReference type="ARBA" id="ARBA00001911"/>
    </source>
</evidence>
<dbReference type="RefSeq" id="WP_036906533.1">
    <property type="nucleotide sequence ID" value="NZ_CP138967.1"/>
</dbReference>
<sequence>MTQLSNEKKDSCNWDSIVIGSGLGGLVTASQLASKGAKVLVLEQYKIPGGSGGSFKRKGFTFDVGASMIFGFGDKGYTNLLTRALKDVGQECETIPDPTQLAYHLPNQLEISVDRDYQKFITKLINLFPHEEKGIKHFYETCWDVFNCLNSMPLLSIEDPAYLMKVFFKSPLSCLGLARWLPVNAGDVAMRHIKDPDLLRFIDIECFCWSVMPANLTPMINAGMVFSDRHFGGINYPKGGVGIIAEKLVKGIENLGGQIRYKSRVKKIILEKGNAIGVSLENDEEIFSKTVISNATRWDTFGGQGIKSPLVATENKPISEKKWETRYIPSPSFLSLHLGVNIDAIPANTHCHHLLLDKWEEMEKEQGVTFVSIPTLLDPTLAPTGSHIVHAFTPSSIDNWDGLSNKEYLAKKKEDGEKLISKLERLFPNLSKNILHKEIGSPRTHKRFLARNKGSYGPIPSMRLPGLLPMPFNTTKINGLYCVGDSCFPGQGLNAVAFSGYACAHKIGTKLGMNKWELPE</sequence>